<protein>
    <submittedName>
        <fullName evidence="3">DEAD/DEAH box helicase family protein</fullName>
    </submittedName>
</protein>
<sequence>MSDFSKETDARINIDDLLRQAGWNPADKSQVMTEVSAQMADGRRGRADYVLLDQRGRPLAVIEAKKRAIEPYVAKNQALPYARKLEAPFIFLSNGELIYFWDYQNDDARIVNSFFSRRDLERLLEMRSTRQPLATIEIPEYYTRQGEIRLVRPYQRETMQAIDHAVELGKRRFLLELPTGTGKTDLICLQLKRLIQSGYAEKILFLVDREQLAKQALEAIQDVLNQYGSYWLKPSVIRQEQQITVCLLQTMISRYREFTSGYFDVVVADECHRSIYGVWQTALTHFDAFHIGLTATPAAYIERNTFDFYNCRNEQPDFTYSIQTAFEQKYLVPYRFATGITEIIAEGAEVDEVSYDPADFERKWTNEDSNRLMMQEFDRLAWENYQELAPGQKIGPGKSIVFALTKNHAARLTRYLNELHPECKGRYAEVITSDVANADDLIRQFKYEDYPQIAVSVDMLNTGFDCREVLHLVMCRTVRSPILYQQIRGRGTRTAPHIDKRKFVIYDFFGNHQYFNDSDTDIYADTGRGHVSIKNNQQQYRPRSELIELGLRDRWQQYVSYVEVGTEGERVDKRDYVTNWEQTIQSAVNNDPTLQKIRDGELLTETEETELVRRLNTPQYYFNEENLRRAYRNYNGSLIDFIRAALGTLKIKSHEELLEENFRAWLVSHSFAPAQAQYLSLLKNRGIAKGQLTIDDLFLPPLSVLNAAGLGIELFGEQGLRDIFDELNRSVFTVDATGTEG</sequence>
<keyword evidence="3" id="KW-0547">Nucleotide-binding</keyword>
<dbReference type="RefSeq" id="WP_190949255.1">
    <property type="nucleotide sequence ID" value="NZ_JACJTC010000006.1"/>
</dbReference>
<evidence type="ECO:0000313" key="4">
    <source>
        <dbReference type="Proteomes" id="UP000606396"/>
    </source>
</evidence>
<proteinExistence type="predicted"/>
<organism evidence="3 4">
    <name type="scientific">Nostoc punctiforme FACHB-252</name>
    <dbReference type="NCBI Taxonomy" id="1357509"/>
    <lineage>
        <taxon>Bacteria</taxon>
        <taxon>Bacillati</taxon>
        <taxon>Cyanobacteriota</taxon>
        <taxon>Cyanophyceae</taxon>
        <taxon>Nostocales</taxon>
        <taxon>Nostocaceae</taxon>
        <taxon>Nostoc</taxon>
    </lineage>
</organism>
<dbReference type="PANTHER" id="PTHR47396:SF1">
    <property type="entry name" value="ATP-DEPENDENT HELICASE IRC3-RELATED"/>
    <property type="match status" value="1"/>
</dbReference>
<dbReference type="InterPro" id="IPR014001">
    <property type="entry name" value="Helicase_ATP-bd"/>
</dbReference>
<comment type="caution">
    <text evidence="3">The sequence shown here is derived from an EMBL/GenBank/DDBJ whole genome shotgun (WGS) entry which is preliminary data.</text>
</comment>
<dbReference type="SMART" id="SM00487">
    <property type="entry name" value="DEXDc"/>
    <property type="match status" value="1"/>
</dbReference>
<keyword evidence="3" id="KW-0347">Helicase</keyword>
<dbReference type="PROSITE" id="PS51192">
    <property type="entry name" value="HELICASE_ATP_BIND_1"/>
    <property type="match status" value="1"/>
</dbReference>
<dbReference type="Proteomes" id="UP000606396">
    <property type="component" value="Unassembled WGS sequence"/>
</dbReference>
<keyword evidence="3" id="KW-0067">ATP-binding</keyword>
<accession>A0ABR8H8H7</accession>
<dbReference type="Pfam" id="PF04851">
    <property type="entry name" value="ResIII"/>
    <property type="match status" value="1"/>
</dbReference>
<dbReference type="Pfam" id="PF00271">
    <property type="entry name" value="Helicase_C"/>
    <property type="match status" value="1"/>
</dbReference>
<dbReference type="InterPro" id="IPR007409">
    <property type="entry name" value="Restrct_endonuc_type1_HsdR_N"/>
</dbReference>
<dbReference type="Gene3D" id="3.90.1570.30">
    <property type="match status" value="1"/>
</dbReference>
<evidence type="ECO:0000259" key="2">
    <source>
        <dbReference type="PROSITE" id="PS51194"/>
    </source>
</evidence>
<keyword evidence="3" id="KW-0378">Hydrolase</keyword>
<dbReference type="Gene3D" id="3.40.50.300">
    <property type="entry name" value="P-loop containing nucleotide triphosphate hydrolases"/>
    <property type="match status" value="2"/>
</dbReference>
<dbReference type="PROSITE" id="PS51194">
    <property type="entry name" value="HELICASE_CTER"/>
    <property type="match status" value="1"/>
</dbReference>
<name>A0ABR8H8H7_NOSPU</name>
<dbReference type="EMBL" id="JACJTC010000006">
    <property type="protein sequence ID" value="MBD2611540.1"/>
    <property type="molecule type" value="Genomic_DNA"/>
</dbReference>
<evidence type="ECO:0000313" key="3">
    <source>
        <dbReference type="EMBL" id="MBD2611540.1"/>
    </source>
</evidence>
<reference evidence="3 4" key="1">
    <citation type="journal article" date="2020" name="ISME J.">
        <title>Comparative genomics reveals insights into cyanobacterial evolution and habitat adaptation.</title>
        <authorList>
            <person name="Chen M.Y."/>
            <person name="Teng W.K."/>
            <person name="Zhao L."/>
            <person name="Hu C.X."/>
            <person name="Zhou Y.K."/>
            <person name="Han B.P."/>
            <person name="Song L.R."/>
            <person name="Shu W.S."/>
        </authorList>
    </citation>
    <scope>NUCLEOTIDE SEQUENCE [LARGE SCALE GENOMIC DNA]</scope>
    <source>
        <strain evidence="3 4">FACHB-252</strain>
    </source>
</reference>
<dbReference type="SUPFAM" id="SSF52540">
    <property type="entry name" value="P-loop containing nucleoside triphosphate hydrolases"/>
    <property type="match status" value="1"/>
</dbReference>
<keyword evidence="4" id="KW-1185">Reference proteome</keyword>
<gene>
    <name evidence="3" type="ORF">H6G94_09685</name>
</gene>
<dbReference type="Pfam" id="PF08463">
    <property type="entry name" value="EcoEI_R_C"/>
    <property type="match status" value="1"/>
</dbReference>
<dbReference type="InterPro" id="IPR050742">
    <property type="entry name" value="Helicase_Restrict-Modif_Enz"/>
</dbReference>
<dbReference type="InterPro" id="IPR006935">
    <property type="entry name" value="Helicase/UvrB_N"/>
</dbReference>
<feature type="domain" description="Helicase C-terminal" evidence="2">
    <location>
        <begin position="376"/>
        <end position="555"/>
    </location>
</feature>
<dbReference type="InterPro" id="IPR013670">
    <property type="entry name" value="EcoEI_R_C_dom"/>
</dbReference>
<dbReference type="InterPro" id="IPR027417">
    <property type="entry name" value="P-loop_NTPase"/>
</dbReference>
<dbReference type="GO" id="GO:0004386">
    <property type="term" value="F:helicase activity"/>
    <property type="evidence" value="ECO:0007669"/>
    <property type="project" value="UniProtKB-KW"/>
</dbReference>
<feature type="domain" description="Helicase ATP-binding" evidence="1">
    <location>
        <begin position="164"/>
        <end position="315"/>
    </location>
</feature>
<evidence type="ECO:0000259" key="1">
    <source>
        <dbReference type="PROSITE" id="PS51192"/>
    </source>
</evidence>
<dbReference type="InterPro" id="IPR001650">
    <property type="entry name" value="Helicase_C-like"/>
</dbReference>
<dbReference type="PANTHER" id="PTHR47396">
    <property type="entry name" value="TYPE I RESTRICTION ENZYME ECOKI R PROTEIN"/>
    <property type="match status" value="1"/>
</dbReference>
<dbReference type="Pfam" id="PF04313">
    <property type="entry name" value="HSDR_N"/>
    <property type="match status" value="1"/>
</dbReference>
<dbReference type="CDD" id="cd18032">
    <property type="entry name" value="DEXHc_RE_I_III_res"/>
    <property type="match status" value="1"/>
</dbReference>